<dbReference type="GO" id="GO:0003677">
    <property type="term" value="F:DNA binding"/>
    <property type="evidence" value="ECO:0007669"/>
    <property type="project" value="UniProtKB-KW"/>
</dbReference>
<dbReference type="Pfam" id="PF04313">
    <property type="entry name" value="HSDR_N"/>
    <property type="match status" value="1"/>
</dbReference>
<dbReference type="Proteomes" id="UP000011124">
    <property type="component" value="Chromosome"/>
</dbReference>
<keyword evidence="10 11" id="KW-0238">DNA-binding</keyword>
<dbReference type="InterPro" id="IPR051268">
    <property type="entry name" value="Type-I_R_enzyme_R_subunit"/>
</dbReference>
<sequence>MYYNLIASAEESTVLAQYVREERAPYAAYQSEAALERALIGLLEEEGYTYLRIHDEAELVANLREQLSALNDYAFSDAEWERFFKVSIAPAGDGIAEKTRRIQTDYIQNLRRDNGTTKNIKLIDKENIYNNRLQVINQYAVEGGADAQAENAAAHANRYDVTILVNGLPLVHLELKRRGVEIRQAFNQINRYQRDSFWAGAGLYEYVQVFIISNGTNTKYYSNTTRASHIREMDAAGRRASKKTSNSFEFTSFWADASNRLITDLMDFGRTFLAKHTLLAVLTRYSIFTTEEVLMLMRPYQIAATERILSRIKIASNYKTWGKIEGGGYIWHTTGAGKTLTSFKTAQLAAGLPDIDKVLFVVDRKDLDYQTMKEYDRFEKGAANGNTSTRVLAGQLANDAARIVVTTIQKLAMFIKQNKAHAIYGKHVVLIFDECHRSQFGDMHTAIAKAFKKYHIFGFTGTPIFAPNASGAGKPSARTTPQLFGDKLHTYTIVNAINDGNVLPFRIDYINTMKSKAEIEDKEVRAIDREKALAAPERIRAVTEYILAHFDQKTMRGKAYSLKGQRVLGFNSMFAVASIPVCMKYYEEFKRQLAAAGRDLAIATIFSYAANEDDPEDALPDEDFDTAGLDRTSRDFLSDAIADYNARFSTNFSTDGDSFQNYYKDLSQRMKKREIDLLIVVNMFLTGFDATTLNTLWVDKNLKYHGLIQAFSRTNRILNSVKTFGNIVAFRNLAKATDDAISLFGDENAESVVLLRGFRDYYEGYDDASGRHHKGYAELILELREKFAVGEPILGEQAQKDFVRIFGNILRLRNILTAFDDFEENDPLLPPRDLQDYQSMYLDIHREMTGAGNAEKENINDDVVFELELIRQVDINIDYILLLVEKYHASNGMDQSIIGAIDRAVGASPELRSKKELIDGFIKTVNTSTKVMEDWRTYVDAEKEKALEKIVQEEKLKPEETEKFVRSALRDGRFKTTGTAIDTILPPVRRFGGARAEKKAGVIEKLKTFFATFMGLVEE</sequence>
<dbReference type="Gene3D" id="1.20.58.2040">
    <property type="match status" value="1"/>
</dbReference>
<proteinExistence type="inferred from homology"/>
<keyword evidence="16" id="KW-1185">Reference proteome</keyword>
<dbReference type="OrthoDB" id="9758243at2"/>
<dbReference type="STRING" id="546271.Selsp_0694"/>
<dbReference type="GO" id="GO:0005524">
    <property type="term" value="F:ATP binding"/>
    <property type="evidence" value="ECO:0007669"/>
    <property type="project" value="UniProtKB-KW"/>
</dbReference>
<protein>
    <recommendedName>
        <fullName evidence="11">Type I restriction enzyme endonuclease subunit</fullName>
        <shortName evidence="11">R protein</shortName>
        <ecNumber evidence="11">3.1.21.3</ecNumber>
    </recommendedName>
    <alternativeName>
        <fullName evidence="11">Type-1 restriction enzyme R protein</fullName>
    </alternativeName>
</protein>
<evidence type="ECO:0000256" key="3">
    <source>
        <dbReference type="ARBA" id="ARBA00011296"/>
    </source>
</evidence>
<dbReference type="Gene3D" id="3.90.1570.50">
    <property type="match status" value="2"/>
</dbReference>
<evidence type="ECO:0000256" key="4">
    <source>
        <dbReference type="ARBA" id="ARBA00022722"/>
    </source>
</evidence>
<reference evidence="13 16" key="2">
    <citation type="submission" date="2011-04" db="EMBL/GenBank/DDBJ databases">
        <title>The complete genome of Selenomonas sputigena DSM 20758.</title>
        <authorList>
            <consortium name="US DOE Joint Genome Institute (JGI-PGF)"/>
            <person name="Lucas S."/>
            <person name="Copeland A."/>
            <person name="Lapidus A."/>
            <person name="Bruce D."/>
            <person name="Goodwin L."/>
            <person name="Pitluck S."/>
            <person name="Peters L."/>
            <person name="Kyrpides N."/>
            <person name="Mavromatis K."/>
            <person name="Ivanova N."/>
            <person name="Ovchinnikova G."/>
            <person name="Teshima H."/>
            <person name="Detter J.C."/>
            <person name="Tapia R."/>
            <person name="Han C."/>
            <person name="Land M."/>
            <person name="Hauser L."/>
            <person name="Markowitz V."/>
            <person name="Cheng J.-F."/>
            <person name="Hugenholtz P."/>
            <person name="Woyke T."/>
            <person name="Wu D."/>
            <person name="Gronow S."/>
            <person name="Wellnitz S."/>
            <person name="Schneider S."/>
            <person name="Klenk H.-P."/>
            <person name="Eisen J.A."/>
        </authorList>
    </citation>
    <scope>NUCLEOTIDE SEQUENCE [LARGE SCALE GENOMIC DNA]</scope>
    <source>
        <strain evidence="13">ATCC 35185</strain>
        <strain evidence="16">ATCC 35185 / DSM 20758 / VPI D19B-28</strain>
    </source>
</reference>
<dbReference type="SUPFAM" id="SSF52540">
    <property type="entry name" value="P-loop containing nucleoside triphosphate hydrolases"/>
    <property type="match status" value="1"/>
</dbReference>
<comment type="catalytic activity">
    <reaction evidence="1 11">
        <text>Endonucleolytic cleavage of DNA to give random double-stranded fragments with terminal 5'-phosphates, ATP is simultaneously hydrolyzed.</text>
        <dbReference type="EC" id="3.1.21.3"/>
    </reaction>
</comment>
<dbReference type="HOGENOM" id="CLU_004848_1_0_9"/>
<reference evidence="14 15" key="1">
    <citation type="submission" date="2009-09" db="EMBL/GenBank/DDBJ databases">
        <authorList>
            <person name="Weinstock G."/>
            <person name="Sodergren E."/>
            <person name="Clifton S."/>
            <person name="Fulton L."/>
            <person name="Fulton B."/>
            <person name="Courtney L."/>
            <person name="Fronick C."/>
            <person name="Harrison M."/>
            <person name="Strong C."/>
            <person name="Farmer C."/>
            <person name="Delahaunty K."/>
            <person name="Markovic C."/>
            <person name="Hall O."/>
            <person name="Minx P."/>
            <person name="Tomlinson C."/>
            <person name="Mitreva M."/>
            <person name="Nelson J."/>
            <person name="Hou S."/>
            <person name="Wollam A."/>
            <person name="Pepin K.H."/>
            <person name="Johnson M."/>
            <person name="Bhonagiri V."/>
            <person name="Nash W.E."/>
            <person name="Warren W."/>
            <person name="Chinwalla A."/>
            <person name="Mardis E.R."/>
            <person name="Wilson R.K."/>
        </authorList>
    </citation>
    <scope>NUCLEOTIDE SEQUENCE [LARGE SCALE GENOMIC DNA]</scope>
    <source>
        <strain evidence="14">ATCC 35185</strain>
        <strain evidence="15">ATCC 35185 / DSM 20758 / VPI D19B-28</strain>
    </source>
</reference>
<dbReference type="Proteomes" id="UP000003505">
    <property type="component" value="Unassembled WGS sequence"/>
</dbReference>
<keyword evidence="6 11" id="KW-0680">Restriction system</keyword>
<dbReference type="InterPro" id="IPR004473">
    <property type="entry name" value="Restrct_endonuc_typeI_HsdR"/>
</dbReference>
<evidence type="ECO:0000256" key="2">
    <source>
        <dbReference type="ARBA" id="ARBA00008598"/>
    </source>
</evidence>
<dbReference type="InterPro" id="IPR055180">
    <property type="entry name" value="HsdR_RecA-like_helicase_dom_2"/>
</dbReference>
<evidence type="ECO:0000313" key="14">
    <source>
        <dbReference type="EMBL" id="EEX76726.1"/>
    </source>
</evidence>
<dbReference type="Pfam" id="PF18766">
    <property type="entry name" value="SWI2_SNF2"/>
    <property type="match status" value="1"/>
</dbReference>
<dbReference type="InterPro" id="IPR014001">
    <property type="entry name" value="Helicase_ATP-bd"/>
</dbReference>
<dbReference type="CDD" id="cd18800">
    <property type="entry name" value="SF2_C_EcoR124I-like"/>
    <property type="match status" value="1"/>
</dbReference>
<comment type="subunit">
    <text evidence="3 11">The type I restriction/modification system is composed of three polypeptides R, M and S.</text>
</comment>
<dbReference type="EC" id="3.1.21.3" evidence="11"/>
<dbReference type="REBASE" id="34797">
    <property type="entry name" value="Ssp35185ORF690P"/>
</dbReference>
<keyword evidence="5 11" id="KW-0547">Nucleotide-binding</keyword>
<dbReference type="InterPro" id="IPR040980">
    <property type="entry name" value="SWI2_SNF2"/>
</dbReference>
<keyword evidence="7" id="KW-0255">Endonuclease</keyword>
<comment type="function">
    <text evidence="11">Subunit R is required for both nuclease and ATPase activities, but not for modification.</text>
</comment>
<dbReference type="SMART" id="SM00487">
    <property type="entry name" value="DEXDc"/>
    <property type="match status" value="1"/>
</dbReference>
<evidence type="ECO:0000313" key="13">
    <source>
        <dbReference type="EMBL" id="AEB99662.1"/>
    </source>
</evidence>
<accession>C9LWH8</accession>
<dbReference type="InterPro" id="IPR007409">
    <property type="entry name" value="Restrct_endonuc_type1_HsdR_N"/>
</dbReference>
<dbReference type="Pfam" id="PF22679">
    <property type="entry name" value="T1R_D3-like"/>
    <property type="match status" value="1"/>
</dbReference>
<evidence type="ECO:0000259" key="12">
    <source>
        <dbReference type="PROSITE" id="PS51192"/>
    </source>
</evidence>
<dbReference type="EMBL" id="CP002637">
    <property type="protein sequence ID" value="AEB99662.1"/>
    <property type="molecule type" value="Genomic_DNA"/>
</dbReference>
<dbReference type="GO" id="GO:0009307">
    <property type="term" value="P:DNA restriction-modification system"/>
    <property type="evidence" value="ECO:0007669"/>
    <property type="project" value="UniProtKB-KW"/>
</dbReference>
<organism evidence="14 15">
    <name type="scientific">Selenomonas sputigena (strain ATCC 35185 / DSM 20758 / CCUG 44933 / VPI D19B-28)</name>
    <dbReference type="NCBI Taxonomy" id="546271"/>
    <lineage>
        <taxon>Bacteria</taxon>
        <taxon>Bacillati</taxon>
        <taxon>Bacillota</taxon>
        <taxon>Negativicutes</taxon>
        <taxon>Selenomonadales</taxon>
        <taxon>Selenomonadaceae</taxon>
        <taxon>Selenomonas</taxon>
    </lineage>
</organism>
<evidence type="ECO:0000256" key="11">
    <source>
        <dbReference type="RuleBase" id="RU364115"/>
    </source>
</evidence>
<dbReference type="Pfam" id="PF12008">
    <property type="entry name" value="EcoR124_C"/>
    <property type="match status" value="1"/>
</dbReference>
<dbReference type="eggNOG" id="COG0610">
    <property type="taxonomic scope" value="Bacteria"/>
</dbReference>
<keyword evidence="8 11" id="KW-0378">Hydrolase</keyword>
<dbReference type="NCBIfam" id="TIGR00348">
    <property type="entry name" value="hsdR"/>
    <property type="match status" value="1"/>
</dbReference>
<dbReference type="RefSeq" id="WP_006193135.1">
    <property type="nucleotide sequence ID" value="NC_015437.1"/>
</dbReference>
<keyword evidence="4" id="KW-0540">Nuclease</keyword>
<dbReference type="PROSITE" id="PS51192">
    <property type="entry name" value="HELICASE_ATP_BIND_1"/>
    <property type="match status" value="1"/>
</dbReference>
<evidence type="ECO:0000256" key="8">
    <source>
        <dbReference type="ARBA" id="ARBA00022801"/>
    </source>
</evidence>
<dbReference type="PANTHER" id="PTHR30195:SF16">
    <property type="entry name" value="TYPE I RESTRICTION ENZYME ENDONUCLEASE SUBUNIT"/>
    <property type="match status" value="1"/>
</dbReference>
<name>C9LWH8_SELS3</name>
<dbReference type="InterPro" id="IPR027417">
    <property type="entry name" value="P-loop_NTPase"/>
</dbReference>
<dbReference type="CDD" id="cd18030">
    <property type="entry name" value="DEXHc_RE_I_HsdR"/>
    <property type="match status" value="1"/>
</dbReference>
<comment type="similarity">
    <text evidence="2 11">Belongs to the HsdR family.</text>
</comment>
<evidence type="ECO:0000256" key="1">
    <source>
        <dbReference type="ARBA" id="ARBA00000851"/>
    </source>
</evidence>
<dbReference type="EMBL" id="ACKP02000044">
    <property type="protein sequence ID" value="EEX76726.1"/>
    <property type="molecule type" value="Genomic_DNA"/>
</dbReference>
<evidence type="ECO:0000256" key="6">
    <source>
        <dbReference type="ARBA" id="ARBA00022747"/>
    </source>
</evidence>
<dbReference type="GO" id="GO:0009035">
    <property type="term" value="F:type I site-specific deoxyribonuclease activity"/>
    <property type="evidence" value="ECO:0007669"/>
    <property type="project" value="UniProtKB-EC"/>
</dbReference>
<dbReference type="InterPro" id="IPR022625">
    <property type="entry name" value="TypeI_RM_Rsu_C"/>
</dbReference>
<gene>
    <name evidence="14" type="primary">hsdR</name>
    <name evidence="13" type="ordered locus">Selsp_0694</name>
    <name evidence="14" type="ORF">SELSPUOL_01832</name>
</gene>
<evidence type="ECO:0000256" key="7">
    <source>
        <dbReference type="ARBA" id="ARBA00022759"/>
    </source>
</evidence>
<dbReference type="Gene3D" id="3.40.50.300">
    <property type="entry name" value="P-loop containing nucleotide triphosphate hydrolases"/>
    <property type="match status" value="2"/>
</dbReference>
<dbReference type="PANTHER" id="PTHR30195">
    <property type="entry name" value="TYPE I SITE-SPECIFIC DEOXYRIBONUCLEASE PROTEIN SUBUNIT M AND R"/>
    <property type="match status" value="1"/>
</dbReference>
<evidence type="ECO:0000313" key="15">
    <source>
        <dbReference type="Proteomes" id="UP000003505"/>
    </source>
</evidence>
<keyword evidence="9 11" id="KW-0067">ATP-binding</keyword>
<dbReference type="CDD" id="cd22332">
    <property type="entry name" value="HsdR_N"/>
    <property type="match status" value="1"/>
</dbReference>
<evidence type="ECO:0000256" key="9">
    <source>
        <dbReference type="ARBA" id="ARBA00022840"/>
    </source>
</evidence>
<evidence type="ECO:0000256" key="5">
    <source>
        <dbReference type="ARBA" id="ARBA00022741"/>
    </source>
</evidence>
<dbReference type="KEGG" id="ssg:Selsp_0694"/>
<evidence type="ECO:0000313" key="16">
    <source>
        <dbReference type="Proteomes" id="UP000011124"/>
    </source>
</evidence>
<dbReference type="AlphaFoldDB" id="C9LWH8"/>
<evidence type="ECO:0000256" key="10">
    <source>
        <dbReference type="ARBA" id="ARBA00023125"/>
    </source>
</evidence>
<feature type="domain" description="Helicase ATP-binding" evidence="12">
    <location>
        <begin position="319"/>
        <end position="464"/>
    </location>
</feature>